<gene>
    <name evidence="2" type="ORF">SAMN02746062_01225</name>
</gene>
<keyword evidence="1" id="KW-1133">Transmembrane helix</keyword>
<organism evidence="2 3">
    <name type="scientific">Alysiella filiformis DSM 16848</name>
    <dbReference type="NCBI Taxonomy" id="1120981"/>
    <lineage>
        <taxon>Bacteria</taxon>
        <taxon>Pseudomonadati</taxon>
        <taxon>Pseudomonadota</taxon>
        <taxon>Betaproteobacteria</taxon>
        <taxon>Neisseriales</taxon>
        <taxon>Neisseriaceae</taxon>
        <taxon>Alysiella</taxon>
    </lineage>
</organism>
<sequence>MSTKNQNNASNEQDQTQRVGLWVGLGVAALTALGVLGLAFYINYQEGKPNQEQSIANSASINGSQQPEILSSVPATEAQAASLAVANSDQQINGMTAPAEENDDDTHAASDVAIAASQIQAASQVASAPAAPSPAQTILANETAASQTQVIEENGVVKFTFATGKSDVAANTLQALNGVVDGVKNGQKAVILSYAGVEANERLAKERAFAVRSVLLAAGVPESSIEIKEPSTADNDSRRVEVVLQ</sequence>
<dbReference type="Gene3D" id="3.30.1330.60">
    <property type="entry name" value="OmpA-like domain"/>
    <property type="match status" value="1"/>
</dbReference>
<accession>A0A286EBV0</accession>
<dbReference type="OrthoDB" id="8526920at2"/>
<evidence type="ECO:0000313" key="2">
    <source>
        <dbReference type="EMBL" id="SOD68356.1"/>
    </source>
</evidence>
<dbReference type="Proteomes" id="UP000219669">
    <property type="component" value="Unassembled WGS sequence"/>
</dbReference>
<protein>
    <submittedName>
        <fullName evidence="2">Outer membrane protein OmpA</fullName>
    </submittedName>
</protein>
<dbReference type="InterPro" id="IPR036737">
    <property type="entry name" value="OmpA-like_sf"/>
</dbReference>
<feature type="transmembrane region" description="Helical" evidence="1">
    <location>
        <begin position="21"/>
        <end position="42"/>
    </location>
</feature>
<evidence type="ECO:0000256" key="1">
    <source>
        <dbReference type="SAM" id="Phobius"/>
    </source>
</evidence>
<keyword evidence="1" id="KW-0812">Transmembrane</keyword>
<evidence type="ECO:0000313" key="3">
    <source>
        <dbReference type="Proteomes" id="UP000219669"/>
    </source>
</evidence>
<dbReference type="AlphaFoldDB" id="A0A286EBV0"/>
<proteinExistence type="predicted"/>
<name>A0A286EBV0_9NEIS</name>
<dbReference type="SUPFAM" id="SSF103088">
    <property type="entry name" value="OmpA-like"/>
    <property type="match status" value="1"/>
</dbReference>
<dbReference type="EMBL" id="OCNF01000008">
    <property type="protein sequence ID" value="SOD68356.1"/>
    <property type="molecule type" value="Genomic_DNA"/>
</dbReference>
<keyword evidence="3" id="KW-1185">Reference proteome</keyword>
<dbReference type="RefSeq" id="WP_097114274.1">
    <property type="nucleotide sequence ID" value="NZ_CP083931.1"/>
</dbReference>
<reference evidence="2 3" key="1">
    <citation type="submission" date="2017-09" db="EMBL/GenBank/DDBJ databases">
        <authorList>
            <person name="Ehlers B."/>
            <person name="Leendertz F.H."/>
        </authorList>
    </citation>
    <scope>NUCLEOTIDE SEQUENCE [LARGE SCALE GENOMIC DNA]</scope>
    <source>
        <strain evidence="2 3">DSM 16848</strain>
    </source>
</reference>
<keyword evidence="1" id="KW-0472">Membrane</keyword>